<evidence type="ECO:0000313" key="10">
    <source>
        <dbReference type="Proteomes" id="UP000245202"/>
    </source>
</evidence>
<dbReference type="PROSITE" id="PS50928">
    <property type="entry name" value="ABC_TM1"/>
    <property type="match status" value="1"/>
</dbReference>
<feature type="transmembrane region" description="Helical" evidence="7">
    <location>
        <begin position="42"/>
        <end position="71"/>
    </location>
</feature>
<evidence type="ECO:0000256" key="3">
    <source>
        <dbReference type="ARBA" id="ARBA00022475"/>
    </source>
</evidence>
<dbReference type="PANTHER" id="PTHR30193">
    <property type="entry name" value="ABC TRANSPORTER PERMEASE PROTEIN"/>
    <property type="match status" value="1"/>
</dbReference>
<gene>
    <name evidence="9" type="ORF">PAT3040_04011</name>
</gene>
<evidence type="ECO:0000256" key="5">
    <source>
        <dbReference type="ARBA" id="ARBA00022989"/>
    </source>
</evidence>
<evidence type="ECO:0000256" key="2">
    <source>
        <dbReference type="ARBA" id="ARBA00022448"/>
    </source>
</evidence>
<keyword evidence="4 7" id="KW-0812">Transmembrane</keyword>
<keyword evidence="3" id="KW-1003">Cell membrane</keyword>
<comment type="caution">
    <text evidence="9">The sequence shown here is derived from an EMBL/GenBank/DDBJ whole genome shotgun (WGS) entry which is preliminary data.</text>
</comment>
<dbReference type="Pfam" id="PF00528">
    <property type="entry name" value="BPD_transp_1"/>
    <property type="match status" value="1"/>
</dbReference>
<dbReference type="GO" id="GO:0005886">
    <property type="term" value="C:plasma membrane"/>
    <property type="evidence" value="ECO:0007669"/>
    <property type="project" value="UniProtKB-SubCell"/>
</dbReference>
<feature type="transmembrane region" description="Helical" evidence="7">
    <location>
        <begin position="190"/>
        <end position="212"/>
    </location>
</feature>
<proteinExistence type="inferred from homology"/>
<reference evidence="9 10" key="1">
    <citation type="submission" date="2017-08" db="EMBL/GenBank/DDBJ databases">
        <title>Substantial Increase in Enzyme Production by Combined Drug-Resistance Mutations in Paenibacillus agaridevorans.</title>
        <authorList>
            <person name="Tanaka Y."/>
            <person name="Funane K."/>
            <person name="Hosaka T."/>
            <person name="Shiwa Y."/>
            <person name="Fujita N."/>
            <person name="Miyazaki T."/>
            <person name="Yoshikawa H."/>
            <person name="Murakami K."/>
            <person name="Kasahara K."/>
            <person name="Inaoka T."/>
            <person name="Hiraga Y."/>
            <person name="Ochi K."/>
        </authorList>
    </citation>
    <scope>NUCLEOTIDE SEQUENCE [LARGE SCALE GENOMIC DNA]</scope>
    <source>
        <strain evidence="9 10">T-3040</strain>
    </source>
</reference>
<keyword evidence="10" id="KW-1185">Reference proteome</keyword>
<name>A0A2R5ES27_9BACL</name>
<feature type="transmembrane region" description="Helical" evidence="7">
    <location>
        <begin position="139"/>
        <end position="160"/>
    </location>
</feature>
<dbReference type="InterPro" id="IPR035906">
    <property type="entry name" value="MetI-like_sf"/>
</dbReference>
<feature type="transmembrane region" description="Helical" evidence="7">
    <location>
        <begin position="105"/>
        <end position="127"/>
    </location>
</feature>
<evidence type="ECO:0000313" key="9">
    <source>
        <dbReference type="EMBL" id="GBG09367.1"/>
    </source>
</evidence>
<keyword evidence="6 7" id="KW-0472">Membrane</keyword>
<keyword evidence="2 7" id="KW-0813">Transport</keyword>
<dbReference type="InterPro" id="IPR000515">
    <property type="entry name" value="MetI-like"/>
</dbReference>
<dbReference type="CDD" id="cd06261">
    <property type="entry name" value="TM_PBP2"/>
    <property type="match status" value="1"/>
</dbReference>
<comment type="subcellular location">
    <subcellularLocation>
        <location evidence="1 7">Cell membrane</location>
        <topology evidence="1 7">Multi-pass membrane protein</topology>
    </subcellularLocation>
</comment>
<dbReference type="InterPro" id="IPR051393">
    <property type="entry name" value="ABC_transporter_permease"/>
</dbReference>
<feature type="transmembrane region" description="Helical" evidence="7">
    <location>
        <begin position="233"/>
        <end position="261"/>
    </location>
</feature>
<dbReference type="Proteomes" id="UP000245202">
    <property type="component" value="Unassembled WGS sequence"/>
</dbReference>
<organism evidence="9 10">
    <name type="scientific">Paenibacillus agaridevorans</name>
    <dbReference type="NCBI Taxonomy" id="171404"/>
    <lineage>
        <taxon>Bacteria</taxon>
        <taxon>Bacillati</taxon>
        <taxon>Bacillota</taxon>
        <taxon>Bacilli</taxon>
        <taxon>Bacillales</taxon>
        <taxon>Paenibacillaceae</taxon>
        <taxon>Paenibacillus</taxon>
    </lineage>
</organism>
<dbReference type="EMBL" id="BDQX01000230">
    <property type="protein sequence ID" value="GBG09367.1"/>
    <property type="molecule type" value="Genomic_DNA"/>
</dbReference>
<feature type="domain" description="ABC transmembrane type-1" evidence="8">
    <location>
        <begin position="102"/>
        <end position="314"/>
    </location>
</feature>
<dbReference type="Gene3D" id="1.10.3720.10">
    <property type="entry name" value="MetI-like"/>
    <property type="match status" value="1"/>
</dbReference>
<comment type="similarity">
    <text evidence="7">Belongs to the binding-protein-dependent transport system permease family.</text>
</comment>
<protein>
    <submittedName>
        <fullName evidence="9">Sugar ABC transporter permease</fullName>
    </submittedName>
</protein>
<dbReference type="SUPFAM" id="SSF161098">
    <property type="entry name" value="MetI-like"/>
    <property type="match status" value="1"/>
</dbReference>
<dbReference type="AlphaFoldDB" id="A0A2R5ES27"/>
<evidence type="ECO:0000256" key="1">
    <source>
        <dbReference type="ARBA" id="ARBA00004651"/>
    </source>
</evidence>
<dbReference type="GO" id="GO:0055085">
    <property type="term" value="P:transmembrane transport"/>
    <property type="evidence" value="ECO:0007669"/>
    <property type="project" value="InterPro"/>
</dbReference>
<evidence type="ECO:0000259" key="8">
    <source>
        <dbReference type="PROSITE" id="PS50928"/>
    </source>
</evidence>
<sequence length="323" mass="36144">MSRILNKKAIPRETLVSGGGSAPDNVQSIRLQKWMRRHKEGIIGYSILSPMILYFSIFAVFPALFVIYLSLTEWTGVAGLPEWVGIKNFRTFFTQGDYVETLIRAGVYGIIILFCSLIIGLLIALLLNQKVFGSGAIRTIWYLPVLVPFAVVAQMVNTLLSPVDGVVKQMMVRFGMEPIVFQESALWMSFWLIIITVWKGVGSTVIIYLAGLQGIDTTLYEAGKVDGASRLKIFWYITIPCLRPITMFLLITGIIGSFQIFEPVQLITYGGPHGDTNIILYRIYQDAFQAFNFGMASASSVVVLVVTLILSVMQYRISQRRIT</sequence>
<evidence type="ECO:0000256" key="7">
    <source>
        <dbReference type="RuleBase" id="RU363032"/>
    </source>
</evidence>
<dbReference type="PANTHER" id="PTHR30193:SF45">
    <property type="entry name" value="ABC TRANSPORTER PERMEASE PROTEIN"/>
    <property type="match status" value="1"/>
</dbReference>
<keyword evidence="5 7" id="KW-1133">Transmembrane helix</keyword>
<evidence type="ECO:0000256" key="4">
    <source>
        <dbReference type="ARBA" id="ARBA00022692"/>
    </source>
</evidence>
<accession>A0A2R5ES27</accession>
<feature type="transmembrane region" description="Helical" evidence="7">
    <location>
        <begin position="290"/>
        <end position="313"/>
    </location>
</feature>
<evidence type="ECO:0000256" key="6">
    <source>
        <dbReference type="ARBA" id="ARBA00023136"/>
    </source>
</evidence>